<organism evidence="2 3">
    <name type="scientific">Marispirochaeta aestuarii</name>
    <dbReference type="NCBI Taxonomy" id="1963862"/>
    <lineage>
        <taxon>Bacteria</taxon>
        <taxon>Pseudomonadati</taxon>
        <taxon>Spirochaetota</taxon>
        <taxon>Spirochaetia</taxon>
        <taxon>Spirochaetales</taxon>
        <taxon>Spirochaetaceae</taxon>
        <taxon>Marispirochaeta</taxon>
    </lineage>
</organism>
<evidence type="ECO:0000313" key="2">
    <source>
        <dbReference type="EMBL" id="ORC36837.1"/>
    </source>
</evidence>
<dbReference type="STRING" id="1963862.B4O97_04220"/>
<dbReference type="AlphaFoldDB" id="A0A1Y1S231"/>
<comment type="caution">
    <text evidence="2">The sequence shown here is derived from an EMBL/GenBank/DDBJ whole genome shotgun (WGS) entry which is preliminary data.</text>
</comment>
<reference evidence="2 3" key="1">
    <citation type="submission" date="2017-03" db="EMBL/GenBank/DDBJ databases">
        <title>Draft Genome sequence of Marispirochaeta sp. strain JC444.</title>
        <authorList>
            <person name="Shivani Y."/>
            <person name="Subhash Y."/>
            <person name="Sasikala C."/>
            <person name="Ramana C."/>
        </authorList>
    </citation>
    <scope>NUCLEOTIDE SEQUENCE [LARGE SCALE GENOMIC DNA]</scope>
    <source>
        <strain evidence="2 3">JC444</strain>
    </source>
</reference>
<dbReference type="Proteomes" id="UP000192343">
    <property type="component" value="Unassembled WGS sequence"/>
</dbReference>
<gene>
    <name evidence="2" type="ORF">B4O97_04220</name>
</gene>
<dbReference type="EMBL" id="MWQY01000004">
    <property type="protein sequence ID" value="ORC36837.1"/>
    <property type="molecule type" value="Genomic_DNA"/>
</dbReference>
<keyword evidence="3" id="KW-1185">Reference proteome</keyword>
<evidence type="ECO:0000313" key="3">
    <source>
        <dbReference type="Proteomes" id="UP000192343"/>
    </source>
</evidence>
<proteinExistence type="predicted"/>
<feature type="region of interest" description="Disordered" evidence="1">
    <location>
        <begin position="82"/>
        <end position="105"/>
    </location>
</feature>
<protein>
    <submittedName>
        <fullName evidence="2">Uncharacterized protein</fullName>
    </submittedName>
</protein>
<accession>A0A1Y1S231</accession>
<dbReference type="RefSeq" id="WP_083048647.1">
    <property type="nucleotide sequence ID" value="NZ_MWQY01000004.1"/>
</dbReference>
<dbReference type="OrthoDB" id="9813328at2"/>
<name>A0A1Y1S231_9SPIO</name>
<sequence length="105" mass="12555">MKKPGIFKGKHYTEYADDVKQMIAENRLDDAEKLLWNLVEATESEDKIEKFGVAPWYYEKLATVFKKQKMIDKEIEILERFSKQRHSPGKKPNQLIERLEKLKRK</sequence>
<evidence type="ECO:0000256" key="1">
    <source>
        <dbReference type="SAM" id="MobiDB-lite"/>
    </source>
</evidence>